<protein>
    <submittedName>
        <fullName evidence="1">Uncharacterized protein</fullName>
    </submittedName>
</protein>
<comment type="caution">
    <text evidence="1">The sequence shown here is derived from an EMBL/GenBank/DDBJ whole genome shotgun (WGS) entry which is preliminary data.</text>
</comment>
<organism evidence="1">
    <name type="scientific">candidate division CPR3 bacterium</name>
    <dbReference type="NCBI Taxonomy" id="2268181"/>
    <lineage>
        <taxon>Bacteria</taxon>
        <taxon>Bacteria division CPR3</taxon>
    </lineage>
</organism>
<name>A0A7C4R5C7_UNCC3</name>
<reference evidence="1" key="1">
    <citation type="journal article" date="2020" name="mSystems">
        <title>Genome- and Community-Level Interaction Insights into Carbon Utilization and Element Cycling Functions of Hydrothermarchaeota in Hydrothermal Sediment.</title>
        <authorList>
            <person name="Zhou Z."/>
            <person name="Liu Y."/>
            <person name="Xu W."/>
            <person name="Pan J."/>
            <person name="Luo Z.H."/>
            <person name="Li M."/>
        </authorList>
    </citation>
    <scope>NUCLEOTIDE SEQUENCE [LARGE SCALE GENOMIC DNA]</scope>
    <source>
        <strain evidence="1">SpSt-579</strain>
    </source>
</reference>
<gene>
    <name evidence="1" type="ORF">ENT43_03500</name>
</gene>
<sequence length="69" mass="7747">MAYTVKSKKSGKDYFLHSKEVTLKGGRKQVIFWFSGKDKMNPKFALDALPAGMKVIENARTGLPMVKKV</sequence>
<accession>A0A7C4R5C7</accession>
<evidence type="ECO:0000313" key="1">
    <source>
        <dbReference type="EMBL" id="HGT71298.1"/>
    </source>
</evidence>
<dbReference type="EMBL" id="DSYQ01000018">
    <property type="protein sequence ID" value="HGT71298.1"/>
    <property type="molecule type" value="Genomic_DNA"/>
</dbReference>
<dbReference type="AlphaFoldDB" id="A0A7C4R5C7"/>
<proteinExistence type="predicted"/>